<gene>
    <name evidence="10" type="ORF">CTI12_AA585710</name>
</gene>
<feature type="domain" description="SAM-dependent methyltransferase TRM5/TYW2-type" evidence="9">
    <location>
        <begin position="957"/>
        <end position="1216"/>
    </location>
</feature>
<comment type="catalytic activity">
    <reaction evidence="6">
        <text>4-demethyl-7-[(3S)-3-amino-3-carboxypropyl]wyosine(37) in tRNA(Phe) + S-adenosyl-L-methionine = 7-[(3S)-3-amino-3-carboxypropyl]wyosine(37) in tRNA(Phe) + S-adenosyl-L-homocysteine + H(+)</text>
        <dbReference type="Rhea" id="RHEA:36635"/>
        <dbReference type="Rhea" id="RHEA-COMP:10378"/>
        <dbReference type="Rhea" id="RHEA-COMP:10379"/>
        <dbReference type="ChEBI" id="CHEBI:15378"/>
        <dbReference type="ChEBI" id="CHEBI:57856"/>
        <dbReference type="ChEBI" id="CHEBI:59789"/>
        <dbReference type="ChEBI" id="CHEBI:73543"/>
        <dbReference type="ChEBI" id="CHEBI:73550"/>
        <dbReference type="EC" id="2.1.1.282"/>
    </reaction>
</comment>
<keyword evidence="4" id="KW-0949">S-adenosyl-L-methionine</keyword>
<dbReference type="PROSITE" id="PS51684">
    <property type="entry name" value="SAM_MT_TRM5_TYW2"/>
    <property type="match status" value="1"/>
</dbReference>
<comment type="catalytic activity">
    <reaction evidence="7">
        <text>4-demethylwyosine(37) in tRNA(Phe) + S-adenosyl-L-methionine = 4-demethyl-7-[(3S)-3-amino-3-carboxypropyl]wyosine(37) in tRNA(Phe) + S-methyl-5'-thioadenosine + H(+)</text>
        <dbReference type="Rhea" id="RHEA:36355"/>
        <dbReference type="Rhea" id="RHEA-COMP:10164"/>
        <dbReference type="Rhea" id="RHEA-COMP:10378"/>
        <dbReference type="ChEBI" id="CHEBI:15378"/>
        <dbReference type="ChEBI" id="CHEBI:17509"/>
        <dbReference type="ChEBI" id="CHEBI:59789"/>
        <dbReference type="ChEBI" id="CHEBI:64315"/>
        <dbReference type="ChEBI" id="CHEBI:73550"/>
        <dbReference type="EC" id="2.5.1.114"/>
    </reaction>
</comment>
<dbReference type="Gene3D" id="2.120.10.80">
    <property type="entry name" value="Kelch-type beta propeller"/>
    <property type="match status" value="2"/>
</dbReference>
<evidence type="ECO:0000313" key="10">
    <source>
        <dbReference type="EMBL" id="PWA37982.1"/>
    </source>
</evidence>
<dbReference type="SUPFAM" id="SSF53335">
    <property type="entry name" value="S-adenosyl-L-methionine-dependent methyltransferases"/>
    <property type="match status" value="1"/>
</dbReference>
<organism evidence="10 11">
    <name type="scientific">Artemisia annua</name>
    <name type="common">Sweet wormwood</name>
    <dbReference type="NCBI Taxonomy" id="35608"/>
    <lineage>
        <taxon>Eukaryota</taxon>
        <taxon>Viridiplantae</taxon>
        <taxon>Streptophyta</taxon>
        <taxon>Embryophyta</taxon>
        <taxon>Tracheophyta</taxon>
        <taxon>Spermatophyta</taxon>
        <taxon>Magnoliopsida</taxon>
        <taxon>eudicotyledons</taxon>
        <taxon>Gunneridae</taxon>
        <taxon>Pentapetalae</taxon>
        <taxon>asterids</taxon>
        <taxon>campanulids</taxon>
        <taxon>Asterales</taxon>
        <taxon>Asteraceae</taxon>
        <taxon>Asteroideae</taxon>
        <taxon>Anthemideae</taxon>
        <taxon>Artemisiinae</taxon>
        <taxon>Artemisia</taxon>
    </lineage>
</organism>
<dbReference type="Pfam" id="PF02475">
    <property type="entry name" value="TRM5-TYW2_MTfase"/>
    <property type="match status" value="1"/>
</dbReference>
<dbReference type="GO" id="GO:0005737">
    <property type="term" value="C:cytoplasm"/>
    <property type="evidence" value="ECO:0007669"/>
    <property type="project" value="TreeGrafter"/>
</dbReference>
<dbReference type="GO" id="GO:0031591">
    <property type="term" value="P:wybutosine biosynthetic process"/>
    <property type="evidence" value="ECO:0007669"/>
    <property type="project" value="TreeGrafter"/>
</dbReference>
<dbReference type="GO" id="GO:0102522">
    <property type="term" value="F:tRNA 4-demethylwyosine alpha-amino-alpha-carboxypropyltransferase activity"/>
    <property type="evidence" value="ECO:0007669"/>
    <property type="project" value="UniProtKB-EC"/>
</dbReference>
<proteinExistence type="predicted"/>
<keyword evidence="11" id="KW-1185">Reference proteome</keyword>
<dbReference type="InterPro" id="IPR006652">
    <property type="entry name" value="Kelch_1"/>
</dbReference>
<evidence type="ECO:0000256" key="3">
    <source>
        <dbReference type="ARBA" id="ARBA00022679"/>
    </source>
</evidence>
<dbReference type="SUPFAM" id="SSF54236">
    <property type="entry name" value="Ubiquitin-like"/>
    <property type="match status" value="2"/>
</dbReference>
<dbReference type="SMART" id="SM00612">
    <property type="entry name" value="Kelch"/>
    <property type="match status" value="2"/>
</dbReference>
<dbReference type="InterPro" id="IPR036602">
    <property type="entry name" value="tRNA_yW-synthesising-like_sf"/>
</dbReference>
<keyword evidence="5" id="KW-0819">tRNA processing</keyword>
<dbReference type="AlphaFoldDB" id="A0A2U1KMM3"/>
<dbReference type="InterPro" id="IPR003827">
    <property type="entry name" value="tRNA_yW-synthesising"/>
</dbReference>
<evidence type="ECO:0000256" key="4">
    <source>
        <dbReference type="ARBA" id="ARBA00022691"/>
    </source>
</evidence>
<dbReference type="PANTHER" id="PTHR23245">
    <property type="entry name" value="TRNA METHYLTRANSFERASE"/>
    <property type="match status" value="1"/>
</dbReference>
<reference evidence="10 11" key="1">
    <citation type="journal article" date="2018" name="Mol. Plant">
        <title>The genome of Artemisia annua provides insight into the evolution of Asteraceae family and artemisinin biosynthesis.</title>
        <authorList>
            <person name="Shen Q."/>
            <person name="Zhang L."/>
            <person name="Liao Z."/>
            <person name="Wang S."/>
            <person name="Yan T."/>
            <person name="Shi P."/>
            <person name="Liu M."/>
            <person name="Fu X."/>
            <person name="Pan Q."/>
            <person name="Wang Y."/>
            <person name="Lv Z."/>
            <person name="Lu X."/>
            <person name="Zhang F."/>
            <person name="Jiang W."/>
            <person name="Ma Y."/>
            <person name="Chen M."/>
            <person name="Hao X."/>
            <person name="Li L."/>
            <person name="Tang Y."/>
            <person name="Lv G."/>
            <person name="Zhou Y."/>
            <person name="Sun X."/>
            <person name="Brodelius P.E."/>
            <person name="Rose J.K.C."/>
            <person name="Tang K."/>
        </authorList>
    </citation>
    <scope>NUCLEOTIDE SEQUENCE [LARGE SCALE GENOMIC DNA]</scope>
    <source>
        <strain evidence="11">cv. Huhao1</strain>
        <tissue evidence="10">Leaf</tissue>
    </source>
</reference>
<dbReference type="Pfam" id="PF02676">
    <property type="entry name" value="TYW3"/>
    <property type="match status" value="1"/>
</dbReference>
<dbReference type="PROSITE" id="PS50053">
    <property type="entry name" value="UBIQUITIN_2"/>
    <property type="match status" value="2"/>
</dbReference>
<keyword evidence="2" id="KW-0489">Methyltransferase</keyword>
<dbReference type="SUPFAM" id="SSF111278">
    <property type="entry name" value="SSo0622-like"/>
    <property type="match status" value="1"/>
</dbReference>
<evidence type="ECO:0000256" key="5">
    <source>
        <dbReference type="ARBA" id="ARBA00022694"/>
    </source>
</evidence>
<dbReference type="CDD" id="cd02440">
    <property type="entry name" value="AdoMet_MTases"/>
    <property type="match status" value="1"/>
</dbReference>
<dbReference type="Pfam" id="PF00240">
    <property type="entry name" value="ubiquitin"/>
    <property type="match status" value="2"/>
</dbReference>
<dbReference type="InterPro" id="IPR029071">
    <property type="entry name" value="Ubiquitin-like_domsf"/>
</dbReference>
<dbReference type="Pfam" id="PF24681">
    <property type="entry name" value="Kelch_KLHDC2_KLHL20_DRC7"/>
    <property type="match status" value="1"/>
</dbReference>
<name>A0A2U1KMM3_ARTAN</name>
<dbReference type="EMBL" id="PKPP01016139">
    <property type="protein sequence ID" value="PWA37982.1"/>
    <property type="molecule type" value="Genomic_DNA"/>
</dbReference>
<dbReference type="InterPro" id="IPR056743">
    <property type="entry name" value="TRM5-TYW2-like_MTfase"/>
</dbReference>
<dbReference type="STRING" id="35608.A0A2U1KMM3"/>
<evidence type="ECO:0000256" key="6">
    <source>
        <dbReference type="ARBA" id="ARBA00049202"/>
    </source>
</evidence>
<dbReference type="Pfam" id="PF25133">
    <property type="entry name" value="TYW2_N_2"/>
    <property type="match status" value="1"/>
</dbReference>
<dbReference type="InterPro" id="IPR029063">
    <property type="entry name" value="SAM-dependent_MTases_sf"/>
</dbReference>
<sequence length="1219" mass="135216">MPFESLKDWDTFESLLAMMRDIENTIPLSVSLNGTFVDLKAKISYKQGFDMFNQRPFFAGMRLEDHHHHWTDLPPGCTLPSHRKGSKRKGIHADQQKLVYAGLELNDSHDAMNKGLMPKMCNVIDAAGKTIDLEVNSSETIENVKAMIHEEGIPVNEQILFLPQKKLMDGSLLSLTTISKMNLLSILLDKSPKGNIDEPLIPLLNTINSHPSFFTTSSCSGRISILSTPVSSSTKVKKKAKGGTWVFISHELADVGTVQNLIFSTTESTRLENQENPVFSTESTRSVDQEKLVSSAESTRSEKPIFSNELTRSEDHANVVVCNLVFRFEPLIIAVECKDVVSAVKLVALAVSCGFRESGVTNVSSKRVIVAIRCSIRLEVPLGSTGRVMVSKEYLGYLVEIANEKMEANRKRSNSFHDALLKSEFFKGADIGDCESLDLNQEISSGVEDIPLTKESKDDTRNGVPELSLALKPIVITGEPIEKLYLWGHSACTLETTRSPKSILVFGGFGGIGRHARRNDSWLIDSVSGQLQLVDFASNPSPRLGHTASLVGELMFVIGGRADPGNVLNDVWVLNTTNNEWKQLQCSGIDFPQSHRHAAAVIGSNIYIFGGIHNGSISSAMYKLDTCNLSWEEVSVPGAKPSSRHSHTLVAYGSQLFMFGGYDGAKPLGDLYSFDIQSSTWKNEKMSGSTPYARFSHTMFVYQNYIGVLGGCPIKQHYQELSLFKVGSTVWKRIKLESIGEDLFVRCTTSIVGDDLVIVGGGASCYAFGTRFSEPMRINLLPLVSLDQTCYKTEDKKTTQIENISSAVSDCMNGKNMSPLHWVLQVDKKHAKPAKDLLKTFGWLDMERKVYTQQDGVHICFPVTKEFARLYQNKKLSPNETVDNSNDIDLREINKVTSSARALDLLVVLHASTHADHVLKVKKASRSPLDVMKETVASLLNSHNLPESLLEQLPTRWERLGDIVVLPMTSFKDSLWDSLGKELWLSVAESLGASRLARQGRISPNGTRDSGLEMLIGDNGWVDHRENGVLYSFDATKCMFSWGNLSEKRRMGQLDCKEEVIVDLFSGIGYFTLPFLVKANAKMVYACEWNPHAIEALRRNLEANGVAGRCVVLEGDNRTTAPKGVADRVNLGLLPSSEGSWATAVRALRSKGGMLHVHGNVKDSEEESWTEQVSKSIKEISRSEGYNWDVSVEHVERVKWYAPHIRHLVVDIKCKQIES</sequence>
<dbReference type="GO" id="GO:0030488">
    <property type="term" value="P:tRNA methylation"/>
    <property type="evidence" value="ECO:0007669"/>
    <property type="project" value="TreeGrafter"/>
</dbReference>
<dbReference type="GO" id="GO:0008175">
    <property type="term" value="F:tRNA methyltransferase activity"/>
    <property type="evidence" value="ECO:0007669"/>
    <property type="project" value="TreeGrafter"/>
</dbReference>
<dbReference type="OrthoDB" id="263283at2759"/>
<keyword evidence="3" id="KW-0808">Transferase</keyword>
<dbReference type="CDD" id="cd17039">
    <property type="entry name" value="Ubl_ubiquitin_like"/>
    <property type="match status" value="1"/>
</dbReference>
<dbReference type="UniPathway" id="UPA00375"/>
<protein>
    <submittedName>
        <fullName evidence="10">tRNA wybutosine-synthesizing protein</fullName>
    </submittedName>
</protein>
<comment type="pathway">
    <text evidence="1">tRNA modification; wybutosine-tRNA(Phe) biosynthesis.</text>
</comment>
<evidence type="ECO:0000259" key="9">
    <source>
        <dbReference type="PROSITE" id="PS51684"/>
    </source>
</evidence>
<comment type="caution">
    <text evidence="10">The sequence shown here is derived from an EMBL/GenBank/DDBJ whole genome shotgun (WGS) entry which is preliminary data.</text>
</comment>
<dbReference type="Gene3D" id="3.10.20.90">
    <property type="entry name" value="Phosphatidylinositol 3-kinase Catalytic Subunit, Chain A, domain 1"/>
    <property type="match status" value="1"/>
</dbReference>
<dbReference type="FunFam" id="3.40.50.150:FF:000131">
    <property type="entry name" value="tRNA wybutosine-synthesizing protein 2/3/4"/>
    <property type="match status" value="1"/>
</dbReference>
<dbReference type="InterPro" id="IPR056744">
    <property type="entry name" value="TRM5/TYW2-like_N"/>
</dbReference>
<dbReference type="InterPro" id="IPR000626">
    <property type="entry name" value="Ubiquitin-like_dom"/>
</dbReference>
<feature type="domain" description="Ubiquitin-like" evidence="8">
    <location>
        <begin position="12"/>
        <end position="66"/>
    </location>
</feature>
<feature type="domain" description="Ubiquitin-like" evidence="8">
    <location>
        <begin position="128"/>
        <end position="190"/>
    </location>
</feature>
<evidence type="ECO:0000256" key="2">
    <source>
        <dbReference type="ARBA" id="ARBA00022603"/>
    </source>
</evidence>
<evidence type="ECO:0000259" key="8">
    <source>
        <dbReference type="PROSITE" id="PS50053"/>
    </source>
</evidence>
<dbReference type="Gene3D" id="3.40.50.150">
    <property type="entry name" value="Vaccinia Virus protein VP39"/>
    <property type="match status" value="1"/>
</dbReference>
<accession>A0A2U1KMM3</accession>
<dbReference type="Gene3D" id="3.30.300.110">
    <property type="entry name" value="Met-10+ protein-like domains"/>
    <property type="match status" value="1"/>
</dbReference>
<dbReference type="InterPro" id="IPR015915">
    <property type="entry name" value="Kelch-typ_b-propeller"/>
</dbReference>
<dbReference type="Gene3D" id="3.30.1960.10">
    <property type="entry name" value="tRNA wybutosine-synthesizing-like"/>
    <property type="match status" value="1"/>
</dbReference>
<evidence type="ECO:0000313" key="11">
    <source>
        <dbReference type="Proteomes" id="UP000245207"/>
    </source>
</evidence>
<evidence type="ECO:0000256" key="7">
    <source>
        <dbReference type="ARBA" id="ARBA00049400"/>
    </source>
</evidence>
<dbReference type="PANTHER" id="PTHR23245:SF25">
    <property type="entry name" value="TRNA WYBUTOSINE-SYNTHESIZING PROTEIN 2 HOMOLOG"/>
    <property type="match status" value="1"/>
</dbReference>
<dbReference type="InterPro" id="IPR030382">
    <property type="entry name" value="MeTrfase_TRM5/TYW2"/>
</dbReference>
<evidence type="ECO:0000256" key="1">
    <source>
        <dbReference type="ARBA" id="ARBA00004797"/>
    </source>
</evidence>
<dbReference type="SUPFAM" id="SSF117281">
    <property type="entry name" value="Kelch motif"/>
    <property type="match status" value="1"/>
</dbReference>
<dbReference type="Proteomes" id="UP000245207">
    <property type="component" value="Unassembled WGS sequence"/>
</dbReference>